<dbReference type="SUPFAM" id="SSF53448">
    <property type="entry name" value="Nucleotide-diphospho-sugar transferases"/>
    <property type="match status" value="1"/>
</dbReference>
<gene>
    <name evidence="2" type="ORF">SAE01_25460</name>
</gene>
<dbReference type="AlphaFoldDB" id="A0A512BDL8"/>
<accession>A0A512BDL8</accession>
<reference evidence="2 3" key="1">
    <citation type="submission" date="2019-07" db="EMBL/GenBank/DDBJ databases">
        <title>Whole genome shotgun sequence of Segetibacter aerophilus NBRC 106135.</title>
        <authorList>
            <person name="Hosoyama A."/>
            <person name="Uohara A."/>
            <person name="Ohji S."/>
            <person name="Ichikawa N."/>
        </authorList>
    </citation>
    <scope>NUCLEOTIDE SEQUENCE [LARGE SCALE GENOMIC DNA]</scope>
    <source>
        <strain evidence="2 3">NBRC 106135</strain>
    </source>
</reference>
<dbReference type="EMBL" id="BJYT01000009">
    <property type="protein sequence ID" value="GEO10050.1"/>
    <property type="molecule type" value="Genomic_DNA"/>
</dbReference>
<dbReference type="CDD" id="cd06915">
    <property type="entry name" value="NTP_transferase_WcbM_like"/>
    <property type="match status" value="1"/>
</dbReference>
<dbReference type="PANTHER" id="PTHR22572">
    <property type="entry name" value="SUGAR-1-PHOSPHATE GUANYL TRANSFERASE"/>
    <property type="match status" value="1"/>
</dbReference>
<keyword evidence="2" id="KW-0808">Transferase</keyword>
<name>A0A512BDL8_9BACT</name>
<comment type="caution">
    <text evidence="2">The sequence shown here is derived from an EMBL/GenBank/DDBJ whole genome shotgun (WGS) entry which is preliminary data.</text>
</comment>
<dbReference type="Proteomes" id="UP000321513">
    <property type="component" value="Unassembled WGS sequence"/>
</dbReference>
<keyword evidence="3" id="KW-1185">Reference proteome</keyword>
<evidence type="ECO:0000313" key="3">
    <source>
        <dbReference type="Proteomes" id="UP000321513"/>
    </source>
</evidence>
<organism evidence="2 3">
    <name type="scientific">Segetibacter aerophilus</name>
    <dbReference type="NCBI Taxonomy" id="670293"/>
    <lineage>
        <taxon>Bacteria</taxon>
        <taxon>Pseudomonadati</taxon>
        <taxon>Bacteroidota</taxon>
        <taxon>Chitinophagia</taxon>
        <taxon>Chitinophagales</taxon>
        <taxon>Chitinophagaceae</taxon>
        <taxon>Segetibacter</taxon>
    </lineage>
</organism>
<sequence>MGIKEAIILAGGLGTRLRAAVPDLPKCMAPVNGKPFLTYVINHLQSQGIKHFIFSLGYKSEVITDFLTKEFPSLLFKTTIEDEPLGTGGAVKKACKVAKDKCVLVANGDTLYKIDVEIIAGVHCLSGASCSLTLKPMKNFDRYGVVEVDNHCLIKSFKEKKFYESGLINGGVYALHTHKFLDENLPDKFSFETDYLEKYFQKRRMFGVIQDEYFIDIGIPEDFERAQKELVED</sequence>
<dbReference type="GO" id="GO:0016740">
    <property type="term" value="F:transferase activity"/>
    <property type="evidence" value="ECO:0007669"/>
    <property type="project" value="UniProtKB-KW"/>
</dbReference>
<protein>
    <submittedName>
        <fullName evidence="2">D-mannose-1-phosphate guanyltransferase</fullName>
    </submittedName>
</protein>
<dbReference type="Gene3D" id="3.90.550.10">
    <property type="entry name" value="Spore Coat Polysaccharide Biosynthesis Protein SpsA, Chain A"/>
    <property type="match status" value="1"/>
</dbReference>
<proteinExistence type="predicted"/>
<dbReference type="RefSeq" id="WP_174834616.1">
    <property type="nucleotide sequence ID" value="NZ_BJYT01000009.1"/>
</dbReference>
<feature type="domain" description="Nucleotidyl transferase" evidence="1">
    <location>
        <begin position="6"/>
        <end position="230"/>
    </location>
</feature>
<evidence type="ECO:0000259" key="1">
    <source>
        <dbReference type="Pfam" id="PF00483"/>
    </source>
</evidence>
<evidence type="ECO:0000313" key="2">
    <source>
        <dbReference type="EMBL" id="GEO10050.1"/>
    </source>
</evidence>
<dbReference type="Pfam" id="PF00483">
    <property type="entry name" value="NTP_transferase"/>
    <property type="match status" value="1"/>
</dbReference>
<dbReference type="InterPro" id="IPR029044">
    <property type="entry name" value="Nucleotide-diphossugar_trans"/>
</dbReference>
<dbReference type="InterPro" id="IPR050486">
    <property type="entry name" value="Mannose-1P_guanyltransferase"/>
</dbReference>
<dbReference type="InterPro" id="IPR005835">
    <property type="entry name" value="NTP_transferase_dom"/>
</dbReference>